<comment type="function">
    <text evidence="9">Converts adenosine-3',5'-bisphosphate (PAP) to AMP.</text>
</comment>
<keyword evidence="7 9" id="KW-0460">Magnesium</keyword>
<dbReference type="Gene3D" id="3.40.190.80">
    <property type="match status" value="1"/>
</dbReference>
<protein>
    <recommendedName>
        <fullName evidence="9">3'(2'),5'-bisphosphate nucleotidase CysQ</fullName>
        <ecNumber evidence="9">3.1.3.7</ecNumber>
    </recommendedName>
    <alternativeName>
        <fullName evidence="9">3'(2'),5-bisphosphonucleoside 3'(2')-phosphohydrolase</fullName>
    </alternativeName>
    <alternativeName>
        <fullName evidence="9">3'-phosphoadenosine 5'-phosphate phosphatase</fullName>
        <shortName evidence="9">PAP phosphatase</shortName>
    </alternativeName>
</protein>
<evidence type="ECO:0000256" key="10">
    <source>
        <dbReference type="PIRSR" id="PIRSR600760-2"/>
    </source>
</evidence>
<keyword evidence="12" id="KW-1185">Reference proteome</keyword>
<dbReference type="SUPFAM" id="SSF56655">
    <property type="entry name" value="Carbohydrate phosphatase"/>
    <property type="match status" value="1"/>
</dbReference>
<feature type="binding site" evidence="10">
    <location>
        <position position="81"/>
    </location>
    <ligand>
        <name>Mg(2+)</name>
        <dbReference type="ChEBI" id="CHEBI:18420"/>
        <label>1</label>
        <note>catalytic</note>
    </ligand>
</feature>
<evidence type="ECO:0000313" key="12">
    <source>
        <dbReference type="Proteomes" id="UP000680348"/>
    </source>
</evidence>
<dbReference type="GO" id="GO:0005886">
    <property type="term" value="C:plasma membrane"/>
    <property type="evidence" value="ECO:0007669"/>
    <property type="project" value="UniProtKB-SubCell"/>
</dbReference>
<feature type="binding site" evidence="10">
    <location>
        <position position="59"/>
    </location>
    <ligand>
        <name>Mg(2+)</name>
        <dbReference type="ChEBI" id="CHEBI:18420"/>
        <label>1</label>
        <note>catalytic</note>
    </ligand>
</feature>
<dbReference type="CDD" id="cd01638">
    <property type="entry name" value="CysQ"/>
    <property type="match status" value="1"/>
</dbReference>
<name>A0A942DX31_9HYPH</name>
<feature type="binding site" evidence="9">
    <location>
        <position position="206"/>
    </location>
    <ligand>
        <name>Mg(2+)</name>
        <dbReference type="ChEBI" id="CHEBI:18420"/>
        <label>2</label>
    </ligand>
</feature>
<evidence type="ECO:0000256" key="6">
    <source>
        <dbReference type="ARBA" id="ARBA00022801"/>
    </source>
</evidence>
<evidence type="ECO:0000313" key="11">
    <source>
        <dbReference type="EMBL" id="MBS3648931.1"/>
    </source>
</evidence>
<dbReference type="Proteomes" id="UP000680348">
    <property type="component" value="Unassembled WGS sequence"/>
</dbReference>
<comment type="caution">
    <text evidence="11">The sequence shown here is derived from an EMBL/GenBank/DDBJ whole genome shotgun (WGS) entry which is preliminary data.</text>
</comment>
<feature type="binding site" evidence="9">
    <location>
        <position position="78"/>
    </location>
    <ligand>
        <name>Mg(2+)</name>
        <dbReference type="ChEBI" id="CHEBI:18420"/>
        <label>2</label>
    </ligand>
</feature>
<feature type="binding site" evidence="9">
    <location>
        <position position="59"/>
    </location>
    <ligand>
        <name>substrate</name>
    </ligand>
</feature>
<dbReference type="AlphaFoldDB" id="A0A942DX31"/>
<organism evidence="11 12">
    <name type="scientific">Pseudaminobacter soli</name>
    <name type="common">ex Zhang et al. 2022</name>
    <dbReference type="NCBI Taxonomy" id="2831468"/>
    <lineage>
        <taxon>Bacteria</taxon>
        <taxon>Pseudomonadati</taxon>
        <taxon>Pseudomonadota</taxon>
        <taxon>Alphaproteobacteria</taxon>
        <taxon>Hyphomicrobiales</taxon>
        <taxon>Phyllobacteriaceae</taxon>
        <taxon>Pseudaminobacter</taxon>
    </lineage>
</organism>
<dbReference type="PRINTS" id="PR00377">
    <property type="entry name" value="IMPHPHTASES"/>
</dbReference>
<dbReference type="EC" id="3.1.3.7" evidence="9"/>
<feature type="binding site" evidence="9">
    <location>
        <begin position="80"/>
        <end position="83"/>
    </location>
    <ligand>
        <name>substrate</name>
    </ligand>
</feature>
<gene>
    <name evidence="9 11" type="primary">cysQ</name>
    <name evidence="11" type="ORF">KEU06_09955</name>
</gene>
<dbReference type="GO" id="GO:0050427">
    <property type="term" value="P:3'-phosphoadenosine 5'-phosphosulfate metabolic process"/>
    <property type="evidence" value="ECO:0007669"/>
    <property type="project" value="TreeGrafter"/>
</dbReference>
<dbReference type="InterPro" id="IPR020550">
    <property type="entry name" value="Inositol_monophosphatase_CS"/>
</dbReference>
<dbReference type="PROSITE" id="PS00629">
    <property type="entry name" value="IMP_1"/>
    <property type="match status" value="1"/>
</dbReference>
<keyword evidence="3 9" id="KW-1003">Cell membrane</keyword>
<dbReference type="InterPro" id="IPR020583">
    <property type="entry name" value="Inositol_monoP_metal-BS"/>
</dbReference>
<feature type="binding site" evidence="9">
    <location>
        <position position="80"/>
    </location>
    <ligand>
        <name>Mg(2+)</name>
        <dbReference type="ChEBI" id="CHEBI:18420"/>
        <label>1</label>
    </ligand>
</feature>
<dbReference type="NCBIfam" id="TIGR01331">
    <property type="entry name" value="bisphos_cysQ"/>
    <property type="match status" value="1"/>
</dbReference>
<feature type="binding site" evidence="9">
    <location>
        <position position="81"/>
    </location>
    <ligand>
        <name>Mg(2+)</name>
        <dbReference type="ChEBI" id="CHEBI:18420"/>
        <label>2</label>
    </ligand>
</feature>
<evidence type="ECO:0000256" key="3">
    <source>
        <dbReference type="ARBA" id="ARBA00022475"/>
    </source>
</evidence>
<dbReference type="InterPro" id="IPR000760">
    <property type="entry name" value="Inositol_monophosphatase-like"/>
</dbReference>
<proteinExistence type="inferred from homology"/>
<evidence type="ECO:0000256" key="8">
    <source>
        <dbReference type="ARBA" id="ARBA00023136"/>
    </source>
</evidence>
<dbReference type="GO" id="GO:0000287">
    <property type="term" value="F:magnesium ion binding"/>
    <property type="evidence" value="ECO:0007669"/>
    <property type="project" value="UniProtKB-UniRule"/>
</dbReference>
<comment type="similarity">
    <text evidence="2 9">Belongs to the inositol monophosphatase superfamily. CysQ family.</text>
</comment>
<evidence type="ECO:0000256" key="5">
    <source>
        <dbReference type="ARBA" id="ARBA00022723"/>
    </source>
</evidence>
<feature type="binding site" evidence="10">
    <location>
        <position position="78"/>
    </location>
    <ligand>
        <name>Mg(2+)</name>
        <dbReference type="ChEBI" id="CHEBI:18420"/>
        <label>1</label>
        <note>catalytic</note>
    </ligand>
</feature>
<dbReference type="GO" id="GO:0008441">
    <property type="term" value="F:3'(2'),5'-bisphosphate nucleotidase activity"/>
    <property type="evidence" value="ECO:0007669"/>
    <property type="project" value="UniProtKB-UniRule"/>
</dbReference>
<dbReference type="InterPro" id="IPR006240">
    <property type="entry name" value="CysQ"/>
</dbReference>
<evidence type="ECO:0000256" key="2">
    <source>
        <dbReference type="ARBA" id="ARBA00005289"/>
    </source>
</evidence>
<evidence type="ECO:0000256" key="1">
    <source>
        <dbReference type="ARBA" id="ARBA00001625"/>
    </source>
</evidence>
<dbReference type="PANTHER" id="PTHR43028:SF5">
    <property type="entry name" value="3'(2'),5'-BISPHOSPHATE NUCLEOTIDASE 1"/>
    <property type="match status" value="1"/>
</dbReference>
<keyword evidence="5 9" id="KW-0479">Metal-binding</keyword>
<dbReference type="RefSeq" id="WP_188254599.1">
    <property type="nucleotide sequence ID" value="NZ_JABVCF010000004.1"/>
</dbReference>
<comment type="catalytic activity">
    <reaction evidence="1 9">
        <text>adenosine 3',5'-bisphosphate + H2O = AMP + phosphate</text>
        <dbReference type="Rhea" id="RHEA:10040"/>
        <dbReference type="ChEBI" id="CHEBI:15377"/>
        <dbReference type="ChEBI" id="CHEBI:43474"/>
        <dbReference type="ChEBI" id="CHEBI:58343"/>
        <dbReference type="ChEBI" id="CHEBI:456215"/>
        <dbReference type="EC" id="3.1.3.7"/>
    </reaction>
</comment>
<dbReference type="Gene3D" id="3.30.540.10">
    <property type="entry name" value="Fructose-1,6-Bisphosphatase, subunit A, domain 1"/>
    <property type="match status" value="1"/>
</dbReference>
<dbReference type="InterPro" id="IPR050725">
    <property type="entry name" value="CysQ/Inositol_MonoPase"/>
</dbReference>
<keyword evidence="6 9" id="KW-0378">Hydrolase</keyword>
<dbReference type="GO" id="GO:0046854">
    <property type="term" value="P:phosphatidylinositol phosphate biosynthetic process"/>
    <property type="evidence" value="ECO:0007669"/>
    <property type="project" value="InterPro"/>
</dbReference>
<keyword evidence="8 9" id="KW-0472">Membrane</keyword>
<sequence length="264" mass="28261">MTEAAIAASHEVMAVYADPSPSFSLKSDATPVTEADTRAEAAILSMLRKWFPDIPVVAEEEVASGKSPAAVDRFFLVDPLDGTKEFISRNGEFTVNIALIDNGVPVAGVVCAPALGEIFVGQGSQAWRGELVEGEIRNLRPIRTRPAPPRLVAVGSRSHGTEGTTDWLKRFDVDRFVSKGSSLKFCLVATGEADIYPRLGRTMEWDTAAGDAVLRAAGGIVTDMEGKPFRYNKRGQASDLDFANGHFVAYGDPRLCGIAAAGME</sequence>
<evidence type="ECO:0000256" key="7">
    <source>
        <dbReference type="ARBA" id="ARBA00022842"/>
    </source>
</evidence>
<dbReference type="EMBL" id="JAGWCR010000004">
    <property type="protein sequence ID" value="MBS3648931.1"/>
    <property type="molecule type" value="Genomic_DNA"/>
</dbReference>
<evidence type="ECO:0000256" key="4">
    <source>
        <dbReference type="ARBA" id="ARBA00022519"/>
    </source>
</evidence>
<dbReference type="PANTHER" id="PTHR43028">
    <property type="entry name" value="3'(2'),5'-BISPHOSPHATE NUCLEOTIDASE 1"/>
    <property type="match status" value="1"/>
</dbReference>
<feature type="binding site" evidence="10">
    <location>
        <position position="206"/>
    </location>
    <ligand>
        <name>Mg(2+)</name>
        <dbReference type="ChEBI" id="CHEBI:18420"/>
        <label>1</label>
        <note>catalytic</note>
    </ligand>
</feature>
<comment type="cofactor">
    <cofactor evidence="9 10">
        <name>Mg(2+)</name>
        <dbReference type="ChEBI" id="CHEBI:18420"/>
    </cofactor>
</comment>
<feature type="binding site" evidence="9">
    <location>
        <position position="78"/>
    </location>
    <ligand>
        <name>Mg(2+)</name>
        <dbReference type="ChEBI" id="CHEBI:18420"/>
        <label>1</label>
    </ligand>
</feature>
<feature type="binding site" evidence="9">
    <location>
        <position position="59"/>
    </location>
    <ligand>
        <name>Mg(2+)</name>
        <dbReference type="ChEBI" id="CHEBI:18420"/>
        <label>1</label>
    </ligand>
</feature>
<dbReference type="HAMAP" id="MF_02095">
    <property type="entry name" value="CysQ"/>
    <property type="match status" value="1"/>
</dbReference>
<feature type="binding site" evidence="10">
    <location>
        <position position="80"/>
    </location>
    <ligand>
        <name>Mg(2+)</name>
        <dbReference type="ChEBI" id="CHEBI:18420"/>
        <label>1</label>
        <note>catalytic</note>
    </ligand>
</feature>
<accession>A0A942DX31</accession>
<keyword evidence="4 9" id="KW-0997">Cell inner membrane</keyword>
<dbReference type="GO" id="GO:0000103">
    <property type="term" value="P:sulfate assimilation"/>
    <property type="evidence" value="ECO:0007669"/>
    <property type="project" value="TreeGrafter"/>
</dbReference>
<reference evidence="11" key="1">
    <citation type="submission" date="2021-04" db="EMBL/GenBank/DDBJ databases">
        <title>Pseudaminobacter soli sp. nov., isolated from paddy soil contaminated by heavy metals.</title>
        <authorList>
            <person name="Zhang K."/>
        </authorList>
    </citation>
    <scope>NUCLEOTIDE SEQUENCE</scope>
    <source>
        <strain evidence="11">19-2017</strain>
    </source>
</reference>
<feature type="binding site" evidence="9">
    <location>
        <position position="206"/>
    </location>
    <ligand>
        <name>substrate</name>
    </ligand>
</feature>
<dbReference type="Pfam" id="PF00459">
    <property type="entry name" value="Inositol_P"/>
    <property type="match status" value="1"/>
</dbReference>
<comment type="subcellular location">
    <subcellularLocation>
        <location evidence="9">Cell inner membrane</location>
        <topology evidence="9">Peripheral membrane protein</topology>
        <orientation evidence="9">Cytoplasmic side</orientation>
    </subcellularLocation>
</comment>
<evidence type="ECO:0000256" key="9">
    <source>
        <dbReference type="HAMAP-Rule" id="MF_02095"/>
    </source>
</evidence>
<dbReference type="PROSITE" id="PS00630">
    <property type="entry name" value="IMP_2"/>
    <property type="match status" value="1"/>
</dbReference>